<feature type="domain" description="Oligopeptidase F N-terminal" evidence="8">
    <location>
        <begin position="148"/>
        <end position="217"/>
    </location>
</feature>
<dbReference type="CDD" id="cd09608">
    <property type="entry name" value="M3B_PepF"/>
    <property type="match status" value="1"/>
</dbReference>
<comment type="cofactor">
    <cofactor evidence="6">
        <name>Zn(2+)</name>
        <dbReference type="ChEBI" id="CHEBI:29105"/>
    </cofactor>
    <text evidence="6">Binds 1 zinc ion.</text>
</comment>
<dbReference type="AlphaFoldDB" id="A0A1G7X9N1"/>
<sequence length="631" mass="72157">MRKKLLIPFAGMAVGVWLIVGSGGLGVPTFRTAERATPPTLHERPAIADTWDLTRLYASSDAWQKDIQSIVREAALIASYKGKLDHAHHLYEALSKQEEASRKLEKAYVYAQLQFDTHTTDSIAQQRLHEARRTAQKLTLATSFIGPELARLDDKKLERMYHAEKKLVKYRRYISELRKERGHILSEKEEKLLALTGEAMGTAAQAYRFLLDTDLAFPSIKDEKGKSVPLTRERYVSFMTSPKQAVRRRAFEAVYGTYAQYGNTFASLLAGEVRRNVVYAQARRYPSARYAALHASDIPESIYDQLISTVRHRIHLLHRYTALRKKMLGLSALHKYDLYVPFIRGKKREYTLSEAKTMVREGLAPLGAEYQQKLEEAFRNRWMDVYSRTGKTGGAYQTAVYGYPPYVLLNYNGRLDDVLTMAHEMGHAMHSYYANKTQNYLNANYDIFVAEVASTVNESLLLRRWIEEAKDKKERAMLLNRYLDTFQGTLFAQTMFAEFERDIYQAAEKGEALTADDLVRRYRKLVAEYYGPALTLDPNVGYEWARVSHFYKNFYVYQYATGFSAATALADRLLHGGPEKREQYLAFLKAGGSAPPLDVLRKAGVDLRNPEVISRALDVFEQALNELEKLA</sequence>
<dbReference type="Gene3D" id="1.20.140.70">
    <property type="entry name" value="Oligopeptidase f, N-terminal domain"/>
    <property type="match status" value="1"/>
</dbReference>
<dbReference type="GO" id="GO:0046872">
    <property type="term" value="F:metal ion binding"/>
    <property type="evidence" value="ECO:0007669"/>
    <property type="project" value="UniProtKB-UniRule"/>
</dbReference>
<comment type="similarity">
    <text evidence="6">Belongs to the peptidase M3B family.</text>
</comment>
<dbReference type="Proteomes" id="UP000198956">
    <property type="component" value="Unassembled WGS sequence"/>
</dbReference>
<keyword evidence="1 6" id="KW-0645">Protease</keyword>
<dbReference type="PANTHER" id="PTHR11804:SF84">
    <property type="entry name" value="SACCHAROLYSIN"/>
    <property type="match status" value="1"/>
</dbReference>
<gene>
    <name evidence="9" type="ORF">SAMN04489735_100389</name>
</gene>
<dbReference type="InterPro" id="IPR004438">
    <property type="entry name" value="Peptidase_M3B"/>
</dbReference>
<organism evidence="9 10">
    <name type="scientific">Aneurinibacillus thermoaerophilus</name>
    <dbReference type="NCBI Taxonomy" id="143495"/>
    <lineage>
        <taxon>Bacteria</taxon>
        <taxon>Bacillati</taxon>
        <taxon>Bacillota</taxon>
        <taxon>Bacilli</taxon>
        <taxon>Bacillales</taxon>
        <taxon>Paenibacillaceae</taxon>
        <taxon>Aneurinibacillus group</taxon>
        <taxon>Aneurinibacillus</taxon>
    </lineage>
</organism>
<dbReference type="GO" id="GO:0006508">
    <property type="term" value="P:proteolysis"/>
    <property type="evidence" value="ECO:0007669"/>
    <property type="project" value="UniProtKB-KW"/>
</dbReference>
<evidence type="ECO:0000259" key="7">
    <source>
        <dbReference type="Pfam" id="PF01432"/>
    </source>
</evidence>
<dbReference type="PANTHER" id="PTHR11804">
    <property type="entry name" value="PROTEASE M3 THIMET OLIGOPEPTIDASE-RELATED"/>
    <property type="match status" value="1"/>
</dbReference>
<keyword evidence="5 6" id="KW-0482">Metalloprotease</keyword>
<dbReference type="InterPro" id="IPR001567">
    <property type="entry name" value="Pept_M3A_M3B_dom"/>
</dbReference>
<proteinExistence type="inferred from homology"/>
<dbReference type="NCBIfam" id="TIGR00181">
    <property type="entry name" value="pepF"/>
    <property type="match status" value="1"/>
</dbReference>
<dbReference type="RefSeq" id="WP_175493542.1">
    <property type="nucleotide sequence ID" value="NZ_FNDE01000003.1"/>
</dbReference>
<evidence type="ECO:0000256" key="6">
    <source>
        <dbReference type="RuleBase" id="RU368091"/>
    </source>
</evidence>
<dbReference type="InterPro" id="IPR042088">
    <property type="entry name" value="OligoPept_F_C"/>
</dbReference>
<dbReference type="EC" id="3.4.24.-" evidence="6"/>
<accession>A0A1G7X9N1</accession>
<keyword evidence="2 6" id="KW-0479">Metal-binding</keyword>
<keyword evidence="3 6" id="KW-0378">Hydrolase</keyword>
<protein>
    <recommendedName>
        <fullName evidence="6">Oligopeptidase F</fullName>
        <ecNumber evidence="6">3.4.24.-</ecNumber>
    </recommendedName>
</protein>
<evidence type="ECO:0000256" key="5">
    <source>
        <dbReference type="ARBA" id="ARBA00023049"/>
    </source>
</evidence>
<dbReference type="GO" id="GO:0006518">
    <property type="term" value="P:peptide metabolic process"/>
    <property type="evidence" value="ECO:0007669"/>
    <property type="project" value="TreeGrafter"/>
</dbReference>
<dbReference type="Pfam" id="PF01432">
    <property type="entry name" value="Peptidase_M3"/>
    <property type="match status" value="1"/>
</dbReference>
<keyword evidence="4 6" id="KW-0862">Zinc</keyword>
<evidence type="ECO:0000313" key="9">
    <source>
        <dbReference type="EMBL" id="SDG80922.1"/>
    </source>
</evidence>
<evidence type="ECO:0000256" key="4">
    <source>
        <dbReference type="ARBA" id="ARBA00022833"/>
    </source>
</evidence>
<feature type="domain" description="Peptidase M3A/M3B catalytic" evidence="7">
    <location>
        <begin position="238"/>
        <end position="617"/>
    </location>
</feature>
<evidence type="ECO:0000259" key="8">
    <source>
        <dbReference type="Pfam" id="PF08439"/>
    </source>
</evidence>
<comment type="function">
    <text evidence="6">Has oligopeptidase activity and degrades a variety of small bioactive peptides.</text>
</comment>
<dbReference type="GO" id="GO:0004222">
    <property type="term" value="F:metalloendopeptidase activity"/>
    <property type="evidence" value="ECO:0007669"/>
    <property type="project" value="UniProtKB-UniRule"/>
</dbReference>
<dbReference type="InterPro" id="IPR045090">
    <property type="entry name" value="Pept_M3A_M3B"/>
</dbReference>
<dbReference type="SUPFAM" id="SSF55486">
    <property type="entry name" value="Metalloproteases ('zincins'), catalytic domain"/>
    <property type="match status" value="1"/>
</dbReference>
<reference evidence="9 10" key="1">
    <citation type="submission" date="2016-10" db="EMBL/GenBank/DDBJ databases">
        <authorList>
            <person name="de Groot N.N."/>
        </authorList>
    </citation>
    <scope>NUCLEOTIDE SEQUENCE [LARGE SCALE GENOMIC DNA]</scope>
    <source>
        <strain evidence="9 10">L 420-91</strain>
    </source>
</reference>
<dbReference type="Pfam" id="PF08439">
    <property type="entry name" value="Peptidase_M3_N"/>
    <property type="match status" value="1"/>
</dbReference>
<dbReference type="InterPro" id="IPR013647">
    <property type="entry name" value="OligopepF_N_dom"/>
</dbReference>
<evidence type="ECO:0000256" key="2">
    <source>
        <dbReference type="ARBA" id="ARBA00022723"/>
    </source>
</evidence>
<dbReference type="Gene3D" id="1.10.1370.20">
    <property type="entry name" value="Oligoendopeptidase f, C-terminal domain"/>
    <property type="match status" value="1"/>
</dbReference>
<name>A0A1G7X9N1_ANETH</name>
<dbReference type="Gene3D" id="1.10.287.830">
    <property type="entry name" value="putative peptidase helix hairpin domain like"/>
    <property type="match status" value="1"/>
</dbReference>
<evidence type="ECO:0000313" key="10">
    <source>
        <dbReference type="Proteomes" id="UP000198956"/>
    </source>
</evidence>
<evidence type="ECO:0000256" key="3">
    <source>
        <dbReference type="ARBA" id="ARBA00022801"/>
    </source>
</evidence>
<evidence type="ECO:0000256" key="1">
    <source>
        <dbReference type="ARBA" id="ARBA00022670"/>
    </source>
</evidence>
<dbReference type="EMBL" id="FNDE01000003">
    <property type="protein sequence ID" value="SDG80922.1"/>
    <property type="molecule type" value="Genomic_DNA"/>
</dbReference>